<dbReference type="Proteomes" id="UP000295818">
    <property type="component" value="Unassembled WGS sequence"/>
</dbReference>
<protein>
    <recommendedName>
        <fullName evidence="6">Cobalt/nickel transport protein</fullName>
    </recommendedName>
</protein>
<keyword evidence="2" id="KW-0472">Membrane</keyword>
<dbReference type="EMBL" id="SLWM01000006">
    <property type="protein sequence ID" value="TCO22726.1"/>
    <property type="molecule type" value="Genomic_DNA"/>
</dbReference>
<gene>
    <name evidence="4" type="ORF">EV644_10633</name>
</gene>
<name>A0ABY2BLF4_9ACTN</name>
<accession>A0ABY2BLF4</accession>
<feature type="region of interest" description="Disordered" evidence="1">
    <location>
        <begin position="23"/>
        <end position="59"/>
    </location>
</feature>
<keyword evidence="3" id="KW-0732">Signal</keyword>
<evidence type="ECO:0008006" key="6">
    <source>
        <dbReference type="Google" id="ProtNLM"/>
    </source>
</evidence>
<evidence type="ECO:0000313" key="4">
    <source>
        <dbReference type="EMBL" id="TCO22726.1"/>
    </source>
</evidence>
<evidence type="ECO:0000256" key="1">
    <source>
        <dbReference type="SAM" id="MobiDB-lite"/>
    </source>
</evidence>
<reference evidence="4 5" key="1">
    <citation type="journal article" date="2015" name="Stand. Genomic Sci.">
        <title>Genomic Encyclopedia of Bacterial and Archaeal Type Strains, Phase III: the genomes of soil and plant-associated and newly described type strains.</title>
        <authorList>
            <person name="Whitman W.B."/>
            <person name="Woyke T."/>
            <person name="Klenk H.P."/>
            <person name="Zhou Y."/>
            <person name="Lilburn T.G."/>
            <person name="Beck B.J."/>
            <person name="De Vos P."/>
            <person name="Vandamme P."/>
            <person name="Eisen J.A."/>
            <person name="Garrity G."/>
            <person name="Hugenholtz P."/>
            <person name="Kyrpides N.C."/>
        </authorList>
    </citation>
    <scope>NUCLEOTIDE SEQUENCE [LARGE SCALE GENOMIC DNA]</scope>
    <source>
        <strain evidence="4 5">VKM Ac-2538</strain>
    </source>
</reference>
<sequence>MNHRITAIAVIPFAFAFATVVPATASPGDPQPTQQVEPWPDEGSGYPGYADQPATRPAPVEPVNQATALHTTSIALGALGGIALGGAALGITLGVQRRRDHSAPHPT</sequence>
<feature type="chain" id="PRO_5047193046" description="Cobalt/nickel transport protein" evidence="3">
    <location>
        <begin position="26"/>
        <end position="107"/>
    </location>
</feature>
<feature type="signal peptide" evidence="3">
    <location>
        <begin position="1"/>
        <end position="25"/>
    </location>
</feature>
<feature type="transmembrane region" description="Helical" evidence="2">
    <location>
        <begin position="74"/>
        <end position="95"/>
    </location>
</feature>
<comment type="caution">
    <text evidence="4">The sequence shown here is derived from an EMBL/GenBank/DDBJ whole genome shotgun (WGS) entry which is preliminary data.</text>
</comment>
<keyword evidence="2" id="KW-1133">Transmembrane helix</keyword>
<evidence type="ECO:0000313" key="5">
    <source>
        <dbReference type="Proteomes" id="UP000295818"/>
    </source>
</evidence>
<proteinExistence type="predicted"/>
<organism evidence="4 5">
    <name type="scientific">Kribbella orskensis</name>
    <dbReference type="NCBI Taxonomy" id="2512216"/>
    <lineage>
        <taxon>Bacteria</taxon>
        <taxon>Bacillati</taxon>
        <taxon>Actinomycetota</taxon>
        <taxon>Actinomycetes</taxon>
        <taxon>Propionibacteriales</taxon>
        <taxon>Kribbellaceae</taxon>
        <taxon>Kribbella</taxon>
    </lineage>
</organism>
<keyword evidence="5" id="KW-1185">Reference proteome</keyword>
<keyword evidence="2" id="KW-0812">Transmembrane</keyword>
<evidence type="ECO:0000256" key="3">
    <source>
        <dbReference type="SAM" id="SignalP"/>
    </source>
</evidence>
<dbReference type="RefSeq" id="WP_132189454.1">
    <property type="nucleotide sequence ID" value="NZ_SLWM01000006.1"/>
</dbReference>
<evidence type="ECO:0000256" key="2">
    <source>
        <dbReference type="SAM" id="Phobius"/>
    </source>
</evidence>